<evidence type="ECO:0000313" key="3">
    <source>
        <dbReference type="EMBL" id="RAO94816.1"/>
    </source>
</evidence>
<organism evidence="3 4">
    <name type="scientific">Mycoplasma wenyonii</name>
    <dbReference type="NCBI Taxonomy" id="65123"/>
    <lineage>
        <taxon>Bacteria</taxon>
        <taxon>Bacillati</taxon>
        <taxon>Mycoplasmatota</taxon>
        <taxon>Mollicutes</taxon>
        <taxon>Mycoplasmataceae</taxon>
        <taxon>Mycoplasma</taxon>
    </lineage>
</organism>
<dbReference type="InterPro" id="IPR009003">
    <property type="entry name" value="Peptidase_S1_PA"/>
</dbReference>
<dbReference type="AlphaFoldDB" id="A0A328PNX4"/>
<evidence type="ECO:0000256" key="1">
    <source>
        <dbReference type="ARBA" id="ARBA00022475"/>
    </source>
</evidence>
<keyword evidence="4" id="KW-1185">Reference proteome</keyword>
<dbReference type="InterPro" id="IPR022382">
    <property type="entry name" value="Mycoplasma_peptidase_DUF31"/>
</dbReference>
<keyword evidence="1" id="KW-1003">Cell membrane</keyword>
<dbReference type="Proteomes" id="UP000249762">
    <property type="component" value="Unassembled WGS sequence"/>
</dbReference>
<dbReference type="RefSeq" id="WP_112665837.1">
    <property type="nucleotide sequence ID" value="NZ_QKVO01000018.1"/>
</dbReference>
<dbReference type="InterPro" id="IPR022381">
    <property type="entry name" value="Uncharacterised_MG067"/>
</dbReference>
<dbReference type="Pfam" id="PF01732">
    <property type="entry name" value="Mycop_pep_DUF31"/>
    <property type="match status" value="1"/>
</dbReference>
<accession>A0A328PNX4</accession>
<comment type="caution">
    <text evidence="3">The sequence shown here is derived from an EMBL/GenBank/DDBJ whole genome shotgun (WGS) entry which is preliminary data.</text>
</comment>
<gene>
    <name evidence="3" type="ORF">DNK47_03025</name>
</gene>
<evidence type="ECO:0000259" key="2">
    <source>
        <dbReference type="Pfam" id="PF01732"/>
    </source>
</evidence>
<keyword evidence="1" id="KW-0472">Membrane</keyword>
<dbReference type="NCBIfam" id="NF045841">
    <property type="entry name" value="Ig_SerProt_MIP"/>
    <property type="match status" value="1"/>
</dbReference>
<name>A0A328PNX4_9MOLU</name>
<dbReference type="PRINTS" id="PR00840">
    <property type="entry name" value="Y06768FAMILY"/>
</dbReference>
<sequence>MATITWKGGTVLISTIIGSIVGLKKLVTGERIIAPPESGITTLSHSDNLSDTFQVAQEAYKDTYQDLPETQEIKHFAVTEPYSSPTYTVASEGERFTDDESQMDPNKTFYYWGHKYTPEIQKKNREEAKRIYEILNDYSFKIWMPCGWGTGWILDYQIPKDGTYPTKWYIATNAHVIQRLAFSTNPYKQSLPVWDEFTRHLREKYPARYESWKNYQGPVRDTCWATHKAGHIDLNLSQQDNVADRKVEQGGISLGEMEEPKLFFAAFDFMDKEIGGKNHFVDFAVLEVNFKNEEVAKKVTNNFANKERYKNGSKDVINVFSPPIEKKYETKGEEELWRAFQRENKNYYTLGYSKGAKDQWTYTTNWDEKKTLASTIGGFTKADNIRIDEFKWQGVAYRMFGHLYRLEHSPVESGGSGSLYVDGENNAVGIVAISGGNSTWAQPFRSIGTTEKREGMKTDPYDLILGVKGQKNYYKKQLETYVLKNGVTTWLSTREGWNQNDQELKG</sequence>
<proteinExistence type="predicted"/>
<reference evidence="4" key="1">
    <citation type="submission" date="2018-06" db="EMBL/GenBank/DDBJ databases">
        <authorList>
            <person name="Martinez Ocampo F."/>
            <person name="Quiroz Castaneda R.E."/>
            <person name="Rojas Lopez X."/>
        </authorList>
    </citation>
    <scope>NUCLEOTIDE SEQUENCE [LARGE SCALE GENOMIC DNA]</scope>
    <source>
        <strain evidence="4">INIFAP02</strain>
    </source>
</reference>
<dbReference type="EMBL" id="QKVO01000018">
    <property type="protein sequence ID" value="RAO94816.1"/>
    <property type="molecule type" value="Genomic_DNA"/>
</dbReference>
<dbReference type="OrthoDB" id="394758at2"/>
<evidence type="ECO:0000313" key="4">
    <source>
        <dbReference type="Proteomes" id="UP000249762"/>
    </source>
</evidence>
<protein>
    <recommendedName>
        <fullName evidence="2">DUF31 domain-containing protein</fullName>
    </recommendedName>
</protein>
<dbReference type="SUPFAM" id="SSF50494">
    <property type="entry name" value="Trypsin-like serine proteases"/>
    <property type="match status" value="1"/>
</dbReference>
<feature type="domain" description="DUF31" evidence="2">
    <location>
        <begin position="149"/>
        <end position="431"/>
    </location>
</feature>